<comment type="caution">
    <text evidence="4">The sequence shown here is derived from an EMBL/GenBank/DDBJ whole genome shotgun (WGS) entry which is preliminary data.</text>
</comment>
<dbReference type="Proteomes" id="UP001210211">
    <property type="component" value="Unassembled WGS sequence"/>
</dbReference>
<dbReference type="InterPro" id="IPR029058">
    <property type="entry name" value="AB_hydrolase_fold"/>
</dbReference>
<name>A0AAD5ZQ58_9POAL</name>
<evidence type="ECO:0000256" key="1">
    <source>
        <dbReference type="ARBA" id="ARBA00008645"/>
    </source>
</evidence>
<evidence type="ECO:0000313" key="5">
    <source>
        <dbReference type="Proteomes" id="UP001210211"/>
    </source>
</evidence>
<dbReference type="Gene3D" id="3.40.50.1820">
    <property type="entry name" value="alpha/beta hydrolase"/>
    <property type="match status" value="1"/>
</dbReference>
<organism evidence="4 5">
    <name type="scientific">Rhynchospora tenuis</name>
    <dbReference type="NCBI Taxonomy" id="198213"/>
    <lineage>
        <taxon>Eukaryota</taxon>
        <taxon>Viridiplantae</taxon>
        <taxon>Streptophyta</taxon>
        <taxon>Embryophyta</taxon>
        <taxon>Tracheophyta</taxon>
        <taxon>Spermatophyta</taxon>
        <taxon>Magnoliopsida</taxon>
        <taxon>Liliopsida</taxon>
        <taxon>Poales</taxon>
        <taxon>Cyperaceae</taxon>
        <taxon>Cyperoideae</taxon>
        <taxon>Rhynchosporeae</taxon>
        <taxon>Rhynchospora</taxon>
    </lineage>
</organism>
<keyword evidence="2" id="KW-0378">Hydrolase</keyword>
<reference evidence="4 5" key="1">
    <citation type="journal article" date="2022" name="Cell">
        <title>Repeat-based holocentromeres influence genome architecture and karyotype evolution.</title>
        <authorList>
            <person name="Hofstatter P.G."/>
            <person name="Thangavel G."/>
            <person name="Lux T."/>
            <person name="Neumann P."/>
            <person name="Vondrak T."/>
            <person name="Novak P."/>
            <person name="Zhang M."/>
            <person name="Costa L."/>
            <person name="Castellani M."/>
            <person name="Scott A."/>
            <person name="Toegelov H."/>
            <person name="Fuchs J."/>
            <person name="Mata-Sucre Y."/>
            <person name="Dias Y."/>
            <person name="Vanzela A.L.L."/>
            <person name="Huettel B."/>
            <person name="Almeida C.C.S."/>
            <person name="Simkova H."/>
            <person name="Souza G."/>
            <person name="Pedrosa-Harand A."/>
            <person name="Macas J."/>
            <person name="Mayer K.F.X."/>
            <person name="Houben A."/>
            <person name="Marques A."/>
        </authorList>
    </citation>
    <scope>NUCLEOTIDE SEQUENCE [LARGE SCALE GENOMIC DNA]</scope>
    <source>
        <strain evidence="4">RhyTen1mFocal</strain>
    </source>
</reference>
<comment type="similarity">
    <text evidence="1">Belongs to the AB hydrolase superfamily.</text>
</comment>
<dbReference type="GO" id="GO:0016787">
    <property type="term" value="F:hydrolase activity"/>
    <property type="evidence" value="ECO:0007669"/>
    <property type="project" value="UniProtKB-KW"/>
</dbReference>
<sequence length="308" mass="34672">MCPCALQPNATANKLIHKTLLISLKFHKHMALYKNTKIIGNGEQTIVLSHGFGASQIIWDDIIPFIEERYRVVLFDWEFSNKDKDSSKYTFEILSEALISLLDELNMRNVIYVGHSMAAMFGCIASIQRPDLFIHLVLIGASPRYLNSDDYEGGFERADIDLMLSQITSDFHAWAQVLVALITGIDDPASIEKLSRSFLEMRPEVAYSLASDIFLKDRRDVLEKVETPCTIIATSKDFAVPVSVGQYMQSKIKGETILAIIDTEGHCPQMTAPQKFIEVFERVLLSRMIIKDTNNKATENGNVNIMSS</sequence>
<evidence type="ECO:0000259" key="3">
    <source>
        <dbReference type="Pfam" id="PF00561"/>
    </source>
</evidence>
<dbReference type="FunFam" id="3.40.50.1820:FF:000042">
    <property type="entry name" value="probable strigolactone esterase DAD2"/>
    <property type="match status" value="1"/>
</dbReference>
<dbReference type="PANTHER" id="PTHR43039">
    <property type="entry name" value="ESTERASE-RELATED"/>
    <property type="match status" value="1"/>
</dbReference>
<evidence type="ECO:0000313" key="4">
    <source>
        <dbReference type="EMBL" id="KAJ3701849.1"/>
    </source>
</evidence>
<proteinExistence type="inferred from homology"/>
<dbReference type="InterPro" id="IPR000073">
    <property type="entry name" value="AB_hydrolase_1"/>
</dbReference>
<keyword evidence="5" id="KW-1185">Reference proteome</keyword>
<feature type="domain" description="AB hydrolase-1" evidence="3">
    <location>
        <begin position="45"/>
        <end position="273"/>
    </location>
</feature>
<dbReference type="EMBL" id="JAMRDG010000001">
    <property type="protein sequence ID" value="KAJ3701849.1"/>
    <property type="molecule type" value="Genomic_DNA"/>
</dbReference>
<accession>A0AAD5ZQ58</accession>
<evidence type="ECO:0000256" key="2">
    <source>
        <dbReference type="ARBA" id="ARBA00022801"/>
    </source>
</evidence>
<dbReference type="Pfam" id="PF00561">
    <property type="entry name" value="Abhydrolase_1"/>
    <property type="match status" value="1"/>
</dbReference>
<protein>
    <recommendedName>
        <fullName evidence="3">AB hydrolase-1 domain-containing protein</fullName>
    </recommendedName>
</protein>
<gene>
    <name evidence="4" type="ORF">LUZ61_005554</name>
</gene>
<dbReference type="SUPFAM" id="SSF53474">
    <property type="entry name" value="alpha/beta-Hydrolases"/>
    <property type="match status" value="1"/>
</dbReference>
<dbReference type="AlphaFoldDB" id="A0AAD5ZQ58"/>